<dbReference type="PANTHER" id="PTHR34580">
    <property type="match status" value="1"/>
</dbReference>
<dbReference type="PROSITE" id="PS52050">
    <property type="entry name" value="WYL"/>
    <property type="match status" value="1"/>
</dbReference>
<dbReference type="InterPro" id="IPR051534">
    <property type="entry name" value="CBASS_pafABC_assoc_protein"/>
</dbReference>
<gene>
    <name evidence="1" type="ORF">EV215_0373</name>
</gene>
<dbReference type="AlphaFoldDB" id="A0AA46I7M4"/>
<keyword evidence="2" id="KW-1185">Reference proteome</keyword>
<dbReference type="RefSeq" id="WP_134112277.1">
    <property type="nucleotide sequence ID" value="NZ_SOBG01000001.1"/>
</dbReference>
<accession>A0AA46I7M4</accession>
<dbReference type="PANTHER" id="PTHR34580:SF1">
    <property type="entry name" value="PROTEIN PAFC"/>
    <property type="match status" value="1"/>
</dbReference>
<comment type="caution">
    <text evidence="1">The sequence shown here is derived from an EMBL/GenBank/DDBJ whole genome shotgun (WGS) entry which is preliminary data.</text>
</comment>
<name>A0AA46I7M4_9FUSO</name>
<proteinExistence type="predicted"/>
<dbReference type="Proteomes" id="UP000294678">
    <property type="component" value="Unassembled WGS sequence"/>
</dbReference>
<sequence>MKKIRVTVPEDIYRLIKNDIEDFGINNNKLCNFILDKYKYKRENEDLLKSQGKSLRKIIQFDLNLKNKEIYYNILRINKVAVEAEFFRELFKYYCSNFKYKRELFVFSDLVQKIILAIENKNKIKIKYKKKIKIIEPYFIKRDEQGEENYLFCYCCTSKEYKNYKLKNIDFISELSEKVLRRDKKYIDSIRKNFDPFLSHGKIVKIKLTKEGESLLKTYTVHRPKLLSKNNDIFEFEASTEKAFLYFRQFLSEVIILEPLELREKIKNYLINTLKNYID</sequence>
<evidence type="ECO:0000313" key="1">
    <source>
        <dbReference type="EMBL" id="TDT72563.1"/>
    </source>
</evidence>
<dbReference type="EMBL" id="SOBG01000001">
    <property type="protein sequence ID" value="TDT72563.1"/>
    <property type="molecule type" value="Genomic_DNA"/>
</dbReference>
<organism evidence="1 2">
    <name type="scientific">Hypnocyclicus thermotrophus</name>
    <dbReference type="NCBI Taxonomy" id="1627895"/>
    <lineage>
        <taxon>Bacteria</taxon>
        <taxon>Fusobacteriati</taxon>
        <taxon>Fusobacteriota</taxon>
        <taxon>Fusobacteriia</taxon>
        <taxon>Fusobacteriales</taxon>
        <taxon>Fusobacteriaceae</taxon>
        <taxon>Hypnocyclicus</taxon>
    </lineage>
</organism>
<evidence type="ECO:0000313" key="2">
    <source>
        <dbReference type="Proteomes" id="UP000294678"/>
    </source>
</evidence>
<reference evidence="1 2" key="1">
    <citation type="submission" date="2019-03" db="EMBL/GenBank/DDBJ databases">
        <title>Genomic Encyclopedia of Type Strains, Phase IV (KMG-IV): sequencing the most valuable type-strain genomes for metagenomic binning, comparative biology and taxonomic classification.</title>
        <authorList>
            <person name="Goeker M."/>
        </authorList>
    </citation>
    <scope>NUCLEOTIDE SEQUENCE [LARGE SCALE GENOMIC DNA]</scope>
    <source>
        <strain evidence="1 2">DSM 100055</strain>
    </source>
</reference>
<protein>
    <submittedName>
        <fullName evidence="1">DeoR family transcriptional regulator</fullName>
    </submittedName>
</protein>